<dbReference type="GO" id="GO:0003700">
    <property type="term" value="F:DNA-binding transcription factor activity"/>
    <property type="evidence" value="ECO:0007669"/>
    <property type="project" value="InterPro"/>
</dbReference>
<evidence type="ECO:0000259" key="5">
    <source>
        <dbReference type="PROSITE" id="PS50931"/>
    </source>
</evidence>
<dbReference type="EMBL" id="JQAZ01000002">
    <property type="protein sequence ID" value="KRN32595.1"/>
    <property type="molecule type" value="Genomic_DNA"/>
</dbReference>
<keyword evidence="3" id="KW-0238">DNA-binding</keyword>
<evidence type="ECO:0000256" key="2">
    <source>
        <dbReference type="ARBA" id="ARBA00023015"/>
    </source>
</evidence>
<dbReference type="Gene3D" id="1.10.10.10">
    <property type="entry name" value="Winged helix-like DNA-binding domain superfamily/Winged helix DNA-binding domain"/>
    <property type="match status" value="1"/>
</dbReference>
<dbReference type="SUPFAM" id="SSF53850">
    <property type="entry name" value="Periplasmic binding protein-like II"/>
    <property type="match status" value="1"/>
</dbReference>
<sequence>MMIDQRLRTFLTIAQLGSYTQAAKALYISQPAVSQQIKSLENELQVKLFHYQKRHLSLTPAGQRLLLFADDLSAQANKIRQELVHPNAAPTLNFAATLSISEALVPKIMASFYRQHPKAQITCTTLNTQGCLDKLRAGEVEFALIEGNFDSKPYATAIIGHDPFIGVASPQLGLPTTPLQLTALLKLPLVYREAGSGSYAILNHLLDTQNLTPADFQAQIQVSSPDTIKRILAEGVGISFLYQSVVQEQLANGTLQALQLANVQITHPIYYAALPNHLLKAEQLHFLRQTFQNEL</sequence>
<dbReference type="InterPro" id="IPR005119">
    <property type="entry name" value="LysR_subst-bd"/>
</dbReference>
<dbReference type="Gene3D" id="3.40.190.10">
    <property type="entry name" value="Periplasmic binding protein-like II"/>
    <property type="match status" value="2"/>
</dbReference>
<evidence type="ECO:0000313" key="6">
    <source>
        <dbReference type="EMBL" id="KRN28995.1"/>
    </source>
</evidence>
<evidence type="ECO:0000313" key="9">
    <source>
        <dbReference type="Proteomes" id="UP000051751"/>
    </source>
</evidence>
<comment type="similarity">
    <text evidence="1">Belongs to the LysR transcriptional regulatory family.</text>
</comment>
<dbReference type="Proteomes" id="UP000051751">
    <property type="component" value="Unassembled WGS sequence"/>
</dbReference>
<evidence type="ECO:0000313" key="7">
    <source>
        <dbReference type="EMBL" id="KRN32595.1"/>
    </source>
</evidence>
<dbReference type="PATRIC" id="fig|81857.3.peg.1214"/>
<dbReference type="SUPFAM" id="SSF46785">
    <property type="entry name" value="Winged helix' DNA-binding domain"/>
    <property type="match status" value="1"/>
</dbReference>
<protein>
    <submittedName>
        <fullName evidence="7">Transcriptional regulator, lysr substrate binding protein</fullName>
    </submittedName>
</protein>
<evidence type="ECO:0000256" key="1">
    <source>
        <dbReference type="ARBA" id="ARBA00009437"/>
    </source>
</evidence>
<dbReference type="PROSITE" id="PS50931">
    <property type="entry name" value="HTH_LYSR"/>
    <property type="match status" value="1"/>
</dbReference>
<evidence type="ECO:0000256" key="3">
    <source>
        <dbReference type="ARBA" id="ARBA00023125"/>
    </source>
</evidence>
<gene>
    <name evidence="6" type="ORF">IV38_GL001208</name>
    <name evidence="7" type="ORF">IV40_GL000645</name>
</gene>
<keyword evidence="8" id="KW-1185">Reference proteome</keyword>
<dbReference type="InterPro" id="IPR036388">
    <property type="entry name" value="WH-like_DNA-bd_sf"/>
</dbReference>
<organism evidence="7 8">
    <name type="scientific">Lactobacillus selangorensis</name>
    <dbReference type="NCBI Taxonomy" id="81857"/>
    <lineage>
        <taxon>Bacteria</taxon>
        <taxon>Bacillati</taxon>
        <taxon>Bacillota</taxon>
        <taxon>Bacilli</taxon>
        <taxon>Lactobacillales</taxon>
        <taxon>Lactobacillaceae</taxon>
        <taxon>Lactobacillus</taxon>
    </lineage>
</organism>
<keyword evidence="2" id="KW-0805">Transcription regulation</keyword>
<feature type="domain" description="HTH lysR-type" evidence="5">
    <location>
        <begin position="1"/>
        <end position="59"/>
    </location>
</feature>
<dbReference type="STRING" id="81857.IV38_GL001208"/>
<dbReference type="PANTHER" id="PTHR30126">
    <property type="entry name" value="HTH-TYPE TRANSCRIPTIONAL REGULATOR"/>
    <property type="match status" value="1"/>
</dbReference>
<dbReference type="InterPro" id="IPR000847">
    <property type="entry name" value="LysR_HTH_N"/>
</dbReference>
<dbReference type="Pfam" id="PF00126">
    <property type="entry name" value="HTH_1"/>
    <property type="match status" value="1"/>
</dbReference>
<name>A0A0R2FW04_9LACO</name>
<dbReference type="Pfam" id="PF03466">
    <property type="entry name" value="LysR_substrate"/>
    <property type="match status" value="1"/>
</dbReference>
<evidence type="ECO:0000256" key="4">
    <source>
        <dbReference type="ARBA" id="ARBA00023163"/>
    </source>
</evidence>
<dbReference type="InterPro" id="IPR036390">
    <property type="entry name" value="WH_DNA-bd_sf"/>
</dbReference>
<evidence type="ECO:0000313" key="8">
    <source>
        <dbReference type="Proteomes" id="UP000051645"/>
    </source>
</evidence>
<proteinExistence type="inferred from homology"/>
<dbReference type="OrthoDB" id="9785745at2"/>
<dbReference type="PANTHER" id="PTHR30126:SF39">
    <property type="entry name" value="HTH-TYPE TRANSCRIPTIONAL REGULATOR CYSL"/>
    <property type="match status" value="1"/>
</dbReference>
<dbReference type="AlphaFoldDB" id="A0A0R2FW04"/>
<dbReference type="FunFam" id="1.10.10.10:FF:000001">
    <property type="entry name" value="LysR family transcriptional regulator"/>
    <property type="match status" value="1"/>
</dbReference>
<dbReference type="Proteomes" id="UP000051645">
    <property type="component" value="Unassembled WGS sequence"/>
</dbReference>
<reference evidence="8 9" key="1">
    <citation type="journal article" date="2015" name="Genome Announc.">
        <title>Expanding the biotechnology potential of lactobacilli through comparative genomics of 213 strains and associated genera.</title>
        <authorList>
            <person name="Sun Z."/>
            <person name="Harris H.M."/>
            <person name="McCann A."/>
            <person name="Guo C."/>
            <person name="Argimon S."/>
            <person name="Zhang W."/>
            <person name="Yang X."/>
            <person name="Jeffery I.B."/>
            <person name="Cooney J.C."/>
            <person name="Kagawa T.F."/>
            <person name="Liu W."/>
            <person name="Song Y."/>
            <person name="Salvetti E."/>
            <person name="Wrobel A."/>
            <person name="Rasinkangas P."/>
            <person name="Parkhill J."/>
            <person name="Rea M.C."/>
            <person name="O'Sullivan O."/>
            <person name="Ritari J."/>
            <person name="Douillard F.P."/>
            <person name="Paul Ross R."/>
            <person name="Yang R."/>
            <person name="Briner A.E."/>
            <person name="Felis G.E."/>
            <person name="de Vos W.M."/>
            <person name="Barrangou R."/>
            <person name="Klaenhammer T.R."/>
            <person name="Caufield P.W."/>
            <person name="Cui Y."/>
            <person name="Zhang H."/>
            <person name="O'Toole P.W."/>
        </authorList>
    </citation>
    <scope>NUCLEOTIDE SEQUENCE [LARGE SCALE GENOMIC DNA]</scope>
    <source>
        <strain evidence="6 9">ATCC BAA-66</strain>
        <strain evidence="7 8">DSM 13344</strain>
    </source>
</reference>
<dbReference type="PRINTS" id="PR00039">
    <property type="entry name" value="HTHLYSR"/>
</dbReference>
<accession>A0A0R2FW04</accession>
<dbReference type="EMBL" id="JQAT01000002">
    <property type="protein sequence ID" value="KRN28995.1"/>
    <property type="molecule type" value="Genomic_DNA"/>
</dbReference>
<dbReference type="GO" id="GO:0000976">
    <property type="term" value="F:transcription cis-regulatory region binding"/>
    <property type="evidence" value="ECO:0007669"/>
    <property type="project" value="TreeGrafter"/>
</dbReference>
<comment type="caution">
    <text evidence="7">The sequence shown here is derived from an EMBL/GenBank/DDBJ whole genome shotgun (WGS) entry which is preliminary data.</text>
</comment>
<keyword evidence="4" id="KW-0804">Transcription</keyword>